<keyword evidence="3" id="KW-1185">Reference proteome</keyword>
<sequence length="261" mass="29315">MLACLRIALLALCLSTAQAQPVQLRVAYEDKDTPDHAGASTVVPEHPGILVEMIGQLEQRIPNLLVTYSRKPWARCLAELEAGNADAVFASSVSPERMKIGVFPMRDGKADRQYRIDTKAYNLYKLKDTALDWDGKRFLHQRGKIGAMRGYAIVAELQKMGVAVSEVDRQENAFRMLLLGRLDGFAQLSAEGDYMRNNNPEFAGIVKVAQPIMVKDYYLQISHQFHAANPKLAQEIWKTLAAIRQAESERLTLKYMKAYAD</sequence>
<organism evidence="2 3">
    <name type="scientific">Janthinobacterium fluminis</name>
    <dbReference type="NCBI Taxonomy" id="2987524"/>
    <lineage>
        <taxon>Bacteria</taxon>
        <taxon>Pseudomonadati</taxon>
        <taxon>Pseudomonadota</taxon>
        <taxon>Betaproteobacteria</taxon>
        <taxon>Burkholderiales</taxon>
        <taxon>Oxalobacteraceae</taxon>
        <taxon>Janthinobacterium</taxon>
    </lineage>
</organism>
<evidence type="ECO:0000256" key="1">
    <source>
        <dbReference type="SAM" id="SignalP"/>
    </source>
</evidence>
<protein>
    <submittedName>
        <fullName evidence="2">Transporter substrate-binding domain-containing protein</fullName>
    </submittedName>
</protein>
<gene>
    <name evidence="2" type="ORF">OIK44_23585</name>
</gene>
<evidence type="ECO:0000313" key="3">
    <source>
        <dbReference type="Proteomes" id="UP001221208"/>
    </source>
</evidence>
<reference evidence="2 3" key="1">
    <citation type="submission" date="2022-10" db="EMBL/GenBank/DDBJ databases">
        <title>Janthinobacterium sp. hw3 Genome sequencing.</title>
        <authorList>
            <person name="Park S."/>
        </authorList>
    </citation>
    <scope>NUCLEOTIDE SEQUENCE [LARGE SCALE GENOMIC DNA]</scope>
    <source>
        <strain evidence="3">hw3</strain>
    </source>
</reference>
<proteinExistence type="predicted"/>
<dbReference type="RefSeq" id="WP_273674431.1">
    <property type="nucleotide sequence ID" value="NZ_JAQQXR010000014.1"/>
</dbReference>
<dbReference type="Proteomes" id="UP001221208">
    <property type="component" value="Unassembled WGS sequence"/>
</dbReference>
<feature type="chain" id="PRO_5045841153" evidence="1">
    <location>
        <begin position="20"/>
        <end position="261"/>
    </location>
</feature>
<comment type="caution">
    <text evidence="2">The sequence shown here is derived from an EMBL/GenBank/DDBJ whole genome shotgun (WGS) entry which is preliminary data.</text>
</comment>
<keyword evidence="1" id="KW-0732">Signal</keyword>
<evidence type="ECO:0000313" key="2">
    <source>
        <dbReference type="EMBL" id="MDC8760573.1"/>
    </source>
</evidence>
<feature type="signal peptide" evidence="1">
    <location>
        <begin position="1"/>
        <end position="19"/>
    </location>
</feature>
<name>A0ABT5K822_9BURK</name>
<dbReference type="SUPFAM" id="SSF53850">
    <property type="entry name" value="Periplasmic binding protein-like II"/>
    <property type="match status" value="1"/>
</dbReference>
<dbReference type="Gene3D" id="3.40.190.10">
    <property type="entry name" value="Periplasmic binding protein-like II"/>
    <property type="match status" value="2"/>
</dbReference>
<accession>A0ABT5K822</accession>
<dbReference type="EMBL" id="JAQQXR010000014">
    <property type="protein sequence ID" value="MDC8760573.1"/>
    <property type="molecule type" value="Genomic_DNA"/>
</dbReference>